<keyword evidence="3" id="KW-0804">Transcription</keyword>
<dbReference type="InterPro" id="IPR036388">
    <property type="entry name" value="WH-like_DNA-bd_sf"/>
</dbReference>
<evidence type="ECO:0000256" key="1">
    <source>
        <dbReference type="ARBA" id="ARBA00023015"/>
    </source>
</evidence>
<dbReference type="OrthoDB" id="2366010at2"/>
<accession>A0A7X1ZAY9</accession>
<evidence type="ECO:0000256" key="2">
    <source>
        <dbReference type="ARBA" id="ARBA00023125"/>
    </source>
</evidence>
<feature type="domain" description="HTH marR-type" evidence="4">
    <location>
        <begin position="1"/>
        <end position="134"/>
    </location>
</feature>
<evidence type="ECO:0000313" key="6">
    <source>
        <dbReference type="Proteomes" id="UP000439550"/>
    </source>
</evidence>
<sequence>MSLFQKSKLLYQLKLTNQELVTTFEKSTGFSITRYEMLCVIRQKEKCSQTQIQVEMGIDRAAVTRHLKRLEEKQYIIRKRNAHNQREIEVEITEKAITELEHCNDNHSTLQTLNFGLTDAEETQLLTLLEKIKK</sequence>
<dbReference type="PANTHER" id="PTHR42756:SF1">
    <property type="entry name" value="TRANSCRIPTIONAL REPRESSOR OF EMRAB OPERON"/>
    <property type="match status" value="1"/>
</dbReference>
<dbReference type="CDD" id="cd00090">
    <property type="entry name" value="HTH_ARSR"/>
    <property type="match status" value="1"/>
</dbReference>
<dbReference type="InterPro" id="IPR036390">
    <property type="entry name" value="WH_DNA-bd_sf"/>
</dbReference>
<dbReference type="Pfam" id="PF01047">
    <property type="entry name" value="MarR"/>
    <property type="match status" value="1"/>
</dbReference>
<keyword evidence="6" id="KW-1185">Reference proteome</keyword>
<organism evidence="5 6">
    <name type="scientific">Lactococcus hircilactis</name>
    <dbReference type="NCBI Taxonomy" id="1494462"/>
    <lineage>
        <taxon>Bacteria</taxon>
        <taxon>Bacillati</taxon>
        <taxon>Bacillota</taxon>
        <taxon>Bacilli</taxon>
        <taxon>Lactobacillales</taxon>
        <taxon>Streptococcaceae</taxon>
        <taxon>Lactococcus</taxon>
    </lineage>
</organism>
<keyword evidence="1" id="KW-0805">Transcription regulation</keyword>
<dbReference type="Gene3D" id="1.10.10.10">
    <property type="entry name" value="Winged helix-like DNA-binding domain superfamily/Winged helix DNA-binding domain"/>
    <property type="match status" value="1"/>
</dbReference>
<dbReference type="AlphaFoldDB" id="A0A7X1ZAY9"/>
<comment type="caution">
    <text evidence="5">The sequence shown here is derived from an EMBL/GenBank/DDBJ whole genome shotgun (WGS) entry which is preliminary data.</text>
</comment>
<gene>
    <name evidence="5" type="ORF">GHI93_08785</name>
</gene>
<keyword evidence="2" id="KW-0238">DNA-binding</keyword>
<dbReference type="PROSITE" id="PS50995">
    <property type="entry name" value="HTH_MARR_2"/>
    <property type="match status" value="1"/>
</dbReference>
<dbReference type="EMBL" id="WITJ01000011">
    <property type="protein sequence ID" value="MQW40021.1"/>
    <property type="molecule type" value="Genomic_DNA"/>
</dbReference>
<protein>
    <submittedName>
        <fullName evidence="5">MarR family transcriptional regulator</fullName>
    </submittedName>
</protein>
<dbReference type="Proteomes" id="UP000439550">
    <property type="component" value="Unassembled WGS sequence"/>
</dbReference>
<dbReference type="SUPFAM" id="SSF46785">
    <property type="entry name" value="Winged helix' DNA-binding domain"/>
    <property type="match status" value="1"/>
</dbReference>
<dbReference type="RefSeq" id="WP_153496685.1">
    <property type="nucleotide sequence ID" value="NZ_CAXYUY010000002.1"/>
</dbReference>
<dbReference type="GO" id="GO:0003677">
    <property type="term" value="F:DNA binding"/>
    <property type="evidence" value="ECO:0007669"/>
    <property type="project" value="UniProtKB-KW"/>
</dbReference>
<reference evidence="5 6" key="1">
    <citation type="submission" date="2019-10" db="EMBL/GenBank/DDBJ databases">
        <authorList>
            <person name="Dong K."/>
        </authorList>
    </citation>
    <scope>NUCLEOTIDE SEQUENCE [LARGE SCALE GENOMIC DNA]</scope>
    <source>
        <strain evidence="5 6">DSM 28960</strain>
    </source>
</reference>
<dbReference type="SMART" id="SM00347">
    <property type="entry name" value="HTH_MARR"/>
    <property type="match status" value="1"/>
</dbReference>
<proteinExistence type="predicted"/>
<dbReference type="GO" id="GO:0003700">
    <property type="term" value="F:DNA-binding transcription factor activity"/>
    <property type="evidence" value="ECO:0007669"/>
    <property type="project" value="InterPro"/>
</dbReference>
<evidence type="ECO:0000313" key="5">
    <source>
        <dbReference type="EMBL" id="MQW40021.1"/>
    </source>
</evidence>
<dbReference type="PRINTS" id="PR00598">
    <property type="entry name" value="HTHMARR"/>
</dbReference>
<evidence type="ECO:0000259" key="4">
    <source>
        <dbReference type="PROSITE" id="PS50995"/>
    </source>
</evidence>
<name>A0A7X1ZAY9_9LACT</name>
<evidence type="ECO:0000256" key="3">
    <source>
        <dbReference type="ARBA" id="ARBA00023163"/>
    </source>
</evidence>
<dbReference type="PANTHER" id="PTHR42756">
    <property type="entry name" value="TRANSCRIPTIONAL REGULATOR, MARR"/>
    <property type="match status" value="1"/>
</dbReference>
<dbReference type="InterPro" id="IPR011991">
    <property type="entry name" value="ArsR-like_HTH"/>
</dbReference>
<dbReference type="InterPro" id="IPR000835">
    <property type="entry name" value="HTH_MarR-typ"/>
</dbReference>